<feature type="region of interest" description="Disordered" evidence="1">
    <location>
        <begin position="16"/>
        <end position="36"/>
    </location>
</feature>
<accession>A0A448WM78</accession>
<feature type="compositionally biased region" description="Low complexity" evidence="1">
    <location>
        <begin position="26"/>
        <end position="36"/>
    </location>
</feature>
<proteinExistence type="predicted"/>
<dbReference type="EMBL" id="CAAALY010023681">
    <property type="protein sequence ID" value="VEL15165.1"/>
    <property type="molecule type" value="Genomic_DNA"/>
</dbReference>
<organism evidence="2 3">
    <name type="scientific">Protopolystoma xenopodis</name>
    <dbReference type="NCBI Taxonomy" id="117903"/>
    <lineage>
        <taxon>Eukaryota</taxon>
        <taxon>Metazoa</taxon>
        <taxon>Spiralia</taxon>
        <taxon>Lophotrochozoa</taxon>
        <taxon>Platyhelminthes</taxon>
        <taxon>Monogenea</taxon>
        <taxon>Polyopisthocotylea</taxon>
        <taxon>Polystomatidea</taxon>
        <taxon>Polystomatidae</taxon>
        <taxon>Protopolystoma</taxon>
    </lineage>
</organism>
<evidence type="ECO:0000313" key="3">
    <source>
        <dbReference type="Proteomes" id="UP000784294"/>
    </source>
</evidence>
<reference evidence="2" key="1">
    <citation type="submission" date="2018-11" db="EMBL/GenBank/DDBJ databases">
        <authorList>
            <consortium name="Pathogen Informatics"/>
        </authorList>
    </citation>
    <scope>NUCLEOTIDE SEQUENCE</scope>
</reference>
<name>A0A448WM78_9PLAT</name>
<feature type="region of interest" description="Disordered" evidence="1">
    <location>
        <begin position="234"/>
        <end position="268"/>
    </location>
</feature>
<gene>
    <name evidence="2" type="ORF">PXEA_LOCUS8605</name>
</gene>
<feature type="compositionally biased region" description="Polar residues" evidence="1">
    <location>
        <begin position="234"/>
        <end position="263"/>
    </location>
</feature>
<dbReference type="Proteomes" id="UP000784294">
    <property type="component" value="Unassembled WGS sequence"/>
</dbReference>
<dbReference type="AlphaFoldDB" id="A0A448WM78"/>
<evidence type="ECO:0000256" key="1">
    <source>
        <dbReference type="SAM" id="MobiDB-lite"/>
    </source>
</evidence>
<evidence type="ECO:0000313" key="2">
    <source>
        <dbReference type="EMBL" id="VEL15165.1"/>
    </source>
</evidence>
<feature type="region of interest" description="Disordered" evidence="1">
    <location>
        <begin position="69"/>
        <end position="93"/>
    </location>
</feature>
<keyword evidence="3" id="KW-1185">Reference proteome</keyword>
<comment type="caution">
    <text evidence="2">The sequence shown here is derived from an EMBL/GenBank/DDBJ whole genome shotgun (WGS) entry which is preliminary data.</text>
</comment>
<sequence>MTTVAHITSSTLATPPATLISHHNDSPSANTSLASSTSLSSSINTASAHLEGKEANDASIHSDWLRTSNQSRKSSFAHSQQPQGSPHQLMVSSQQGAVIDGQNIPAPDYPITSSNLGVLRRPLTSEAKEAVQVNRHCELFPQSMESPDTAHRFLVVRVSWSSTAFIYGLLGTPSYDVSRTLVSADPLNEVFIYSLVGIDREDEVDRETLREIRVPPARPPPMRVPLPTQIVASSSLSGTVSQPTSTFYEDSPRSSSDQTNNFGSIRAAGATFSGGPGVNVLPQELEARIHFTPENDVGAVADLSSTSGSGSSGLGTGEVDPKTHPSKVSSFDLLL</sequence>
<protein>
    <submittedName>
        <fullName evidence="2">Uncharacterized protein</fullName>
    </submittedName>
</protein>
<feature type="region of interest" description="Disordered" evidence="1">
    <location>
        <begin position="299"/>
        <end position="335"/>
    </location>
</feature>